<dbReference type="Proteomes" id="UP000175669">
    <property type="component" value="Unassembled WGS sequence"/>
</dbReference>
<evidence type="ECO:0000256" key="2">
    <source>
        <dbReference type="SAM" id="Phobius"/>
    </source>
</evidence>
<dbReference type="PANTHER" id="PTHR37464:SF1">
    <property type="entry name" value="BLL2463 PROTEIN"/>
    <property type="match status" value="1"/>
</dbReference>
<reference evidence="5" key="1">
    <citation type="submission" date="2016-07" db="EMBL/GenBank/DDBJ databases">
        <authorList>
            <person name="Florea S."/>
            <person name="Webb J.S."/>
            <person name="Jaromczyk J."/>
            <person name="Schardl C.L."/>
        </authorList>
    </citation>
    <scope>NUCLEOTIDE SEQUENCE [LARGE SCALE GENOMIC DNA]</scope>
    <source>
        <strain evidence="5">KCTC 42131</strain>
    </source>
</reference>
<dbReference type="SUPFAM" id="SSF52317">
    <property type="entry name" value="Class I glutamine amidotransferase-like"/>
    <property type="match status" value="1"/>
</dbReference>
<dbReference type="InterPro" id="IPR029062">
    <property type="entry name" value="Class_I_gatase-like"/>
</dbReference>
<dbReference type="Gene3D" id="3.40.50.880">
    <property type="match status" value="1"/>
</dbReference>
<dbReference type="NCBIfam" id="TIGR02226">
    <property type="entry name" value="two_anch"/>
    <property type="match status" value="1"/>
</dbReference>
<dbReference type="Gene3D" id="3.40.50.410">
    <property type="entry name" value="von Willebrand factor, type A domain"/>
    <property type="match status" value="1"/>
</dbReference>
<gene>
    <name evidence="4" type="ORF">PHACT_03480</name>
</gene>
<dbReference type="RefSeq" id="WP_070115933.1">
    <property type="nucleotide sequence ID" value="NZ_MASR01000001.1"/>
</dbReference>
<dbReference type="SUPFAM" id="SSF53300">
    <property type="entry name" value="vWA-like"/>
    <property type="match status" value="1"/>
</dbReference>
<keyword evidence="2" id="KW-1133">Transmembrane helix</keyword>
<dbReference type="CDD" id="cd00198">
    <property type="entry name" value="vWFA"/>
    <property type="match status" value="1"/>
</dbReference>
<dbReference type="PANTHER" id="PTHR37464">
    <property type="entry name" value="BLL2463 PROTEIN"/>
    <property type="match status" value="1"/>
</dbReference>
<evidence type="ECO:0000259" key="3">
    <source>
        <dbReference type="PROSITE" id="PS50234"/>
    </source>
</evidence>
<keyword evidence="5" id="KW-1185">Reference proteome</keyword>
<evidence type="ECO:0000313" key="5">
    <source>
        <dbReference type="Proteomes" id="UP000175669"/>
    </source>
</evidence>
<dbReference type="InterPro" id="IPR011933">
    <property type="entry name" value="Double_TM_dom"/>
</dbReference>
<name>A0A1E8CII8_9GAMM</name>
<dbReference type="STRING" id="1524254.PHACT_03480"/>
<keyword evidence="2" id="KW-0812">Transmembrane</keyword>
<feature type="domain" description="VWFA" evidence="3">
    <location>
        <begin position="93"/>
        <end position="195"/>
    </location>
</feature>
<dbReference type="PROSITE" id="PS50234">
    <property type="entry name" value="VWFA"/>
    <property type="match status" value="1"/>
</dbReference>
<evidence type="ECO:0000313" key="4">
    <source>
        <dbReference type="EMBL" id="OFE12310.1"/>
    </source>
</evidence>
<evidence type="ECO:0000256" key="1">
    <source>
        <dbReference type="SAM" id="MobiDB-lite"/>
    </source>
</evidence>
<dbReference type="InterPro" id="IPR036465">
    <property type="entry name" value="vWFA_dom_sf"/>
</dbReference>
<feature type="transmembrane region" description="Helical" evidence="2">
    <location>
        <begin position="6"/>
        <end position="24"/>
    </location>
</feature>
<dbReference type="InterPro" id="IPR002035">
    <property type="entry name" value="VWF_A"/>
</dbReference>
<sequence length="705" mass="77316">MSFLSPLFLFGLLAAAIPIAIHLIRRENPPKIMFGSLRFLKQTTKKLILFQQIQQWLLLLLRAALICLLVFAFARPLFYQGSIAQLLDTEPQSTMLLIDSSLSMQYADRFEQARQQALQSLDSLSAGDEAGVISFADGTLAVRDLTTDLAELRTFIDNLPAPGYERARFFPALRLANDMLAQSRHEQRSVVMLSDFQASGMGSGESGDNDSGWNLAPGVSFIGVKVGDERSSNLSLVDVRSPQQLMVNAATVSADSQEVDASAGSGSGSGSVVPDNERQVLARVRSTGSVLQERGEVSLLLNDEVQERANFDLGERSEAVLDLPLSLDDSGAYTGELVLAGDSFDLDNHWYFSLNVVPTMRVLVVNGDPAADWYDDEAHWFVLALEGMENSPFSVSQVTLSDFDSSDLAQHDAVVLLNTGSVTGDQQRALQDFVVDGGSLLLAPGNRVAADSFNQQLAALAPARLTNAQVLPANDYLLIADVDRRHPALRPLDVDWSARFQGYWGSEPNADGQVLMRFDSGDPLLLERAVGEGRTMLITSSLDLGWSNFPLQGLYLPFVHETLTYMIRPPLQQRAWQIGDMVDLTPAFDTGDSQLELSEPDGTVVTVNADSPFYRARMPGFLRTESGVNFAINIQAEAAALATIDTSVLHDRILNPETTPAVATGVRTAQLIAELEQPQRLWWWILLTVLLLLLLEAWIANRTYR</sequence>
<dbReference type="Pfam" id="PF14258">
    <property type="entry name" value="DUF4350"/>
    <property type="match status" value="1"/>
</dbReference>
<keyword evidence="2" id="KW-0472">Membrane</keyword>
<dbReference type="InterPro" id="IPR025646">
    <property type="entry name" value="DUF4350"/>
</dbReference>
<proteinExistence type="predicted"/>
<dbReference type="Pfam" id="PF13519">
    <property type="entry name" value="VWA_2"/>
    <property type="match status" value="1"/>
</dbReference>
<feature type="region of interest" description="Disordered" evidence="1">
    <location>
        <begin position="256"/>
        <end position="275"/>
    </location>
</feature>
<dbReference type="EMBL" id="MASR01000001">
    <property type="protein sequence ID" value="OFE12310.1"/>
    <property type="molecule type" value="Genomic_DNA"/>
</dbReference>
<feature type="transmembrane region" description="Helical" evidence="2">
    <location>
        <begin position="56"/>
        <end position="78"/>
    </location>
</feature>
<protein>
    <recommendedName>
        <fullName evidence="3">VWFA domain-containing protein</fullName>
    </recommendedName>
</protein>
<dbReference type="SMART" id="SM00327">
    <property type="entry name" value="VWA"/>
    <property type="match status" value="1"/>
</dbReference>
<dbReference type="OrthoDB" id="7052926at2"/>
<comment type="caution">
    <text evidence="4">The sequence shown here is derived from an EMBL/GenBank/DDBJ whole genome shotgun (WGS) entry which is preliminary data.</text>
</comment>
<organism evidence="4 5">
    <name type="scientific">Pseudohongiella acticola</name>
    <dbReference type="NCBI Taxonomy" id="1524254"/>
    <lineage>
        <taxon>Bacteria</taxon>
        <taxon>Pseudomonadati</taxon>
        <taxon>Pseudomonadota</taxon>
        <taxon>Gammaproteobacteria</taxon>
        <taxon>Pseudomonadales</taxon>
        <taxon>Pseudohongiellaceae</taxon>
        <taxon>Pseudohongiella</taxon>
    </lineage>
</organism>
<feature type="transmembrane region" description="Helical" evidence="2">
    <location>
        <begin position="681"/>
        <end position="700"/>
    </location>
</feature>
<dbReference type="AlphaFoldDB" id="A0A1E8CII8"/>
<accession>A0A1E8CII8</accession>
<dbReference type="Pfam" id="PF07584">
    <property type="entry name" value="BatA"/>
    <property type="match status" value="1"/>
</dbReference>
<dbReference type="InterPro" id="IPR024163">
    <property type="entry name" value="Aerotolerance_reg_N"/>
</dbReference>